<feature type="compositionally biased region" description="Basic residues" evidence="3">
    <location>
        <begin position="147"/>
        <end position="176"/>
    </location>
</feature>
<dbReference type="Proteomes" id="UP000267251">
    <property type="component" value="Unassembled WGS sequence"/>
</dbReference>
<dbReference type="Gene3D" id="3.30.70.330">
    <property type="match status" value="1"/>
</dbReference>
<reference evidence="6" key="1">
    <citation type="journal article" date="2018" name="Nat. Microbiol.">
        <title>Leveraging single-cell genomics to expand the fungal tree of life.</title>
        <authorList>
            <person name="Ahrendt S.R."/>
            <person name="Quandt C.A."/>
            <person name="Ciobanu D."/>
            <person name="Clum A."/>
            <person name="Salamov A."/>
            <person name="Andreopoulos B."/>
            <person name="Cheng J.F."/>
            <person name="Woyke T."/>
            <person name="Pelin A."/>
            <person name="Henrissat B."/>
            <person name="Reynolds N.K."/>
            <person name="Benny G.L."/>
            <person name="Smith M.E."/>
            <person name="James T.Y."/>
            <person name="Grigoriev I.V."/>
        </authorList>
    </citation>
    <scope>NUCLEOTIDE SEQUENCE [LARGE SCALE GENOMIC DNA]</scope>
</reference>
<dbReference type="SUPFAM" id="SSF54928">
    <property type="entry name" value="RNA-binding domain, RBD"/>
    <property type="match status" value="1"/>
</dbReference>
<dbReference type="InterPro" id="IPR012677">
    <property type="entry name" value="Nucleotide-bd_a/b_plait_sf"/>
</dbReference>
<feature type="region of interest" description="Disordered" evidence="3">
    <location>
        <begin position="1"/>
        <end position="23"/>
    </location>
</feature>
<dbReference type="EMBL" id="KZ988124">
    <property type="protein sequence ID" value="RKP13045.1"/>
    <property type="molecule type" value="Genomic_DNA"/>
</dbReference>
<dbReference type="CDD" id="cd12306">
    <property type="entry name" value="RRM_II_PABPs"/>
    <property type="match status" value="1"/>
</dbReference>
<dbReference type="OrthoDB" id="4726at2759"/>
<dbReference type="InterPro" id="IPR000504">
    <property type="entry name" value="RRM_dom"/>
</dbReference>
<evidence type="ECO:0000259" key="4">
    <source>
        <dbReference type="PROSITE" id="PS50102"/>
    </source>
</evidence>
<evidence type="ECO:0000313" key="5">
    <source>
        <dbReference type="EMBL" id="RKP13045.1"/>
    </source>
</evidence>
<dbReference type="GO" id="GO:0008143">
    <property type="term" value="F:poly(A) binding"/>
    <property type="evidence" value="ECO:0007669"/>
    <property type="project" value="TreeGrafter"/>
</dbReference>
<organism evidence="5 6">
    <name type="scientific">Piptocephalis cylindrospora</name>
    <dbReference type="NCBI Taxonomy" id="1907219"/>
    <lineage>
        <taxon>Eukaryota</taxon>
        <taxon>Fungi</taxon>
        <taxon>Fungi incertae sedis</taxon>
        <taxon>Zoopagomycota</taxon>
        <taxon>Zoopagomycotina</taxon>
        <taxon>Zoopagomycetes</taxon>
        <taxon>Zoopagales</taxon>
        <taxon>Piptocephalidaceae</taxon>
        <taxon>Piptocephalis</taxon>
    </lineage>
</organism>
<name>A0A4P9Y2I5_9FUNG</name>
<dbReference type="AlphaFoldDB" id="A0A4P9Y2I5"/>
<feature type="domain" description="RRM" evidence="4">
    <location>
        <begin position="64"/>
        <end position="141"/>
    </location>
</feature>
<evidence type="ECO:0000256" key="2">
    <source>
        <dbReference type="PROSITE-ProRule" id="PRU00176"/>
    </source>
</evidence>
<keyword evidence="6" id="KW-1185">Reference proteome</keyword>
<protein>
    <recommendedName>
        <fullName evidence="4">RRM domain-containing protein</fullName>
    </recommendedName>
</protein>
<evidence type="ECO:0000256" key="3">
    <source>
        <dbReference type="SAM" id="MobiDB-lite"/>
    </source>
</evidence>
<dbReference type="GO" id="GO:0005737">
    <property type="term" value="C:cytoplasm"/>
    <property type="evidence" value="ECO:0007669"/>
    <property type="project" value="TreeGrafter"/>
</dbReference>
<dbReference type="SMART" id="SM00360">
    <property type="entry name" value="RRM"/>
    <property type="match status" value="1"/>
</dbReference>
<dbReference type="PROSITE" id="PS50102">
    <property type="entry name" value="RRM"/>
    <property type="match status" value="1"/>
</dbReference>
<feature type="region of interest" description="Disordered" evidence="3">
    <location>
        <begin position="139"/>
        <end position="176"/>
    </location>
</feature>
<dbReference type="Pfam" id="PF00076">
    <property type="entry name" value="RRM_1"/>
    <property type="match status" value="1"/>
</dbReference>
<dbReference type="InterPro" id="IPR035979">
    <property type="entry name" value="RBD_domain_sf"/>
</dbReference>
<evidence type="ECO:0000313" key="6">
    <source>
        <dbReference type="Proteomes" id="UP000267251"/>
    </source>
</evidence>
<dbReference type="PANTHER" id="PTHR23236">
    <property type="entry name" value="EUKARYOTIC TRANSLATION INITIATION FACTOR 4B/4H"/>
    <property type="match status" value="1"/>
</dbReference>
<proteinExistence type="predicted"/>
<accession>A0A4P9Y2I5</accession>
<dbReference type="PANTHER" id="PTHR23236:SF12">
    <property type="entry name" value="EUKARYOTIC INITIATION FACTOR 4B-RELATED"/>
    <property type="match status" value="1"/>
</dbReference>
<gene>
    <name evidence="5" type="ORF">BJ684DRAFT_22900</name>
</gene>
<keyword evidence="1 2" id="KW-0694">RNA-binding</keyword>
<sequence length="176" mass="19420">MAGTETIISETPKEEASNETTVEAMRRRLEEMEAEAAKLNEMQSQVSSELSTAVEEDKAEVDARSVYVGNVDYSATPEELQIHFQSCGTINRITILCDMWTGHPKGFAYIEFTDASSVSNAAALTDSLFHGRTIKVTPKRTNVPGMKRGRGRGRGRGSFRGGRARGRGRRGHYSPY</sequence>
<evidence type="ECO:0000256" key="1">
    <source>
        <dbReference type="ARBA" id="ARBA00022884"/>
    </source>
</evidence>